<dbReference type="Pfam" id="PF08765">
    <property type="entry name" value="Mor"/>
    <property type="match status" value="1"/>
</dbReference>
<dbReference type="RefSeq" id="WP_069788386.1">
    <property type="nucleotide sequence ID" value="NZ_FNOX01000009.1"/>
</dbReference>
<dbReference type="InterPro" id="IPR052411">
    <property type="entry name" value="c-mor_Regulatory_Protein"/>
</dbReference>
<gene>
    <name evidence="2" type="ORF">SAMN05216247_109323</name>
</gene>
<sequence>MNEELFPDDIDQLDAKKVLANMQDPTVLSRWEGSLREMVEIAEAKLLVEIKPGVEAAALARHVVFAICSVMGGRVVYLPRGDALKRALRDAMIYRDWKDNNTPIPNLVSKYDLANQTIYDIIRRQRALHRKSEPDLFGYEDDQGRSVH</sequence>
<feature type="domain" description="Mor transcription activator" evidence="1">
    <location>
        <begin position="29"/>
        <end position="132"/>
    </location>
</feature>
<protein>
    <submittedName>
        <fullName evidence="2">Transcriptional regulator, Middle operon regulator (Mor) family</fullName>
    </submittedName>
</protein>
<dbReference type="Proteomes" id="UP000182902">
    <property type="component" value="Unassembled WGS sequence"/>
</dbReference>
<evidence type="ECO:0000313" key="3">
    <source>
        <dbReference type="Proteomes" id="UP000182902"/>
    </source>
</evidence>
<organism evidence="2 3">
    <name type="scientific">Pseudomonas salomonii</name>
    <dbReference type="NCBI Taxonomy" id="191391"/>
    <lineage>
        <taxon>Bacteria</taxon>
        <taxon>Pseudomonadati</taxon>
        <taxon>Pseudomonadota</taxon>
        <taxon>Gammaproteobacteria</taxon>
        <taxon>Pseudomonadales</taxon>
        <taxon>Pseudomonadaceae</taxon>
        <taxon>Pseudomonas</taxon>
    </lineage>
</organism>
<evidence type="ECO:0000259" key="1">
    <source>
        <dbReference type="Pfam" id="PF08765"/>
    </source>
</evidence>
<dbReference type="EMBL" id="FNOX01000009">
    <property type="protein sequence ID" value="SDZ39470.1"/>
    <property type="molecule type" value="Genomic_DNA"/>
</dbReference>
<dbReference type="InterPro" id="IPR014875">
    <property type="entry name" value="Mor_transcription_activator"/>
</dbReference>
<reference evidence="2 3" key="1">
    <citation type="submission" date="2016-10" db="EMBL/GenBank/DDBJ databases">
        <authorList>
            <person name="de Groot N.N."/>
        </authorList>
    </citation>
    <scope>NUCLEOTIDE SEQUENCE [LARGE SCALE GENOMIC DNA]</scope>
    <source>
        <strain evidence="2 3">ICMP 14252</strain>
    </source>
</reference>
<dbReference type="InterPro" id="IPR009057">
    <property type="entry name" value="Homeodomain-like_sf"/>
</dbReference>
<dbReference type="SUPFAM" id="SSF46689">
    <property type="entry name" value="Homeodomain-like"/>
    <property type="match status" value="1"/>
</dbReference>
<accession>A0A1H3SP23</accession>
<dbReference type="PANTHER" id="PTHR37812:SF1">
    <property type="entry name" value="MU-LIKE PROPHAGE FLUMU PROTEIN C"/>
    <property type="match status" value="1"/>
</dbReference>
<dbReference type="PANTHER" id="PTHR37812">
    <property type="entry name" value="MU-LIKE PROPHAGE FLUMU PROTEIN C"/>
    <property type="match status" value="1"/>
</dbReference>
<name>A0A1H3SP23_9PSED</name>
<proteinExistence type="predicted"/>
<dbReference type="AlphaFoldDB" id="A0A1H3SP23"/>
<evidence type="ECO:0000313" key="2">
    <source>
        <dbReference type="EMBL" id="SDZ39470.1"/>
    </source>
</evidence>
<dbReference type="Gene3D" id="1.10.10.60">
    <property type="entry name" value="Homeodomain-like"/>
    <property type="match status" value="1"/>
</dbReference>